<dbReference type="RefSeq" id="XP_024573499.1">
    <property type="nucleotide sequence ID" value="XM_024722421.1"/>
</dbReference>
<feature type="transmembrane region" description="Helical" evidence="1">
    <location>
        <begin position="208"/>
        <end position="229"/>
    </location>
</feature>
<organism evidence="2 3">
    <name type="scientific">Plasmopara halstedii</name>
    <name type="common">Downy mildew of sunflower</name>
    <dbReference type="NCBI Taxonomy" id="4781"/>
    <lineage>
        <taxon>Eukaryota</taxon>
        <taxon>Sar</taxon>
        <taxon>Stramenopiles</taxon>
        <taxon>Oomycota</taxon>
        <taxon>Peronosporomycetes</taxon>
        <taxon>Peronosporales</taxon>
        <taxon>Peronosporaceae</taxon>
        <taxon>Plasmopara</taxon>
    </lineage>
</organism>
<dbReference type="OrthoDB" id="5586934at2759"/>
<keyword evidence="3" id="KW-1185">Reference proteome</keyword>
<feature type="transmembrane region" description="Helical" evidence="1">
    <location>
        <begin position="266"/>
        <end position="290"/>
    </location>
</feature>
<name>A0A0P1AA24_PLAHL</name>
<reference evidence="3" key="1">
    <citation type="submission" date="2014-09" db="EMBL/GenBank/DDBJ databases">
        <authorList>
            <person name="Sharma Rahul"/>
            <person name="Thines Marco"/>
        </authorList>
    </citation>
    <scope>NUCLEOTIDE SEQUENCE [LARGE SCALE GENOMIC DNA]</scope>
</reference>
<feature type="transmembrane region" description="Helical" evidence="1">
    <location>
        <begin position="12"/>
        <end position="33"/>
    </location>
</feature>
<dbReference type="Proteomes" id="UP000054928">
    <property type="component" value="Unassembled WGS sequence"/>
</dbReference>
<evidence type="ECO:0000313" key="2">
    <source>
        <dbReference type="EMBL" id="CEG37130.1"/>
    </source>
</evidence>
<keyword evidence="1" id="KW-1133">Transmembrane helix</keyword>
<keyword evidence="1" id="KW-0812">Transmembrane</keyword>
<evidence type="ECO:0008006" key="4">
    <source>
        <dbReference type="Google" id="ProtNLM"/>
    </source>
</evidence>
<feature type="transmembrane region" description="Helical" evidence="1">
    <location>
        <begin position="236"/>
        <end position="254"/>
    </location>
</feature>
<dbReference type="PANTHER" id="PTHR33802">
    <property type="entry name" value="SI:CH211-161H7.5-RELATED"/>
    <property type="match status" value="1"/>
</dbReference>
<keyword evidence="1" id="KW-0472">Membrane</keyword>
<accession>A0A0P1AA24</accession>
<evidence type="ECO:0000256" key="1">
    <source>
        <dbReference type="SAM" id="Phobius"/>
    </source>
</evidence>
<dbReference type="EMBL" id="CCYD01000261">
    <property type="protein sequence ID" value="CEG37130.1"/>
    <property type="molecule type" value="Genomic_DNA"/>
</dbReference>
<sequence>MVGPEAPGWHLAGANVFLFIVQVAVSIGVFLFAPEGSWAPSKAHDSSAGALDSSGSLAVERPTASTLTPTNLLAPPPYVLLIWVLIYIFMGMTVITDCFYPTYSFFITSDDPKFLRQWFQLACLANMAWVALDMWFSWVHMAAFALAVLWCTVLPLYLFVVRHATPRYSQAWIYYFCSEFSIRLYFGWLSTDAIFSIASVMEYLHGGFFGFSLYATLLGLLLVLAFGTYVHGHDPVVGLVVTWVLCGLIFKQATYPEETQEIFNELRAVAIVVTPVFPILVFVDSLRYIYIVRWKV</sequence>
<feature type="transmembrane region" description="Helical" evidence="1">
    <location>
        <begin position="78"/>
        <end position="102"/>
    </location>
</feature>
<feature type="transmembrane region" description="Helical" evidence="1">
    <location>
        <begin position="138"/>
        <end position="160"/>
    </location>
</feature>
<protein>
    <recommendedName>
        <fullName evidence="4">Transmembrane protein</fullName>
    </recommendedName>
</protein>
<dbReference type="GeneID" id="36399637"/>
<dbReference type="PANTHER" id="PTHR33802:SF2">
    <property type="entry name" value="EF-HAND DOMAIN-CONTAINING PROTEIN"/>
    <property type="match status" value="1"/>
</dbReference>
<dbReference type="OMA" id="CLANMAW"/>
<proteinExistence type="predicted"/>
<dbReference type="AlphaFoldDB" id="A0A0P1AA24"/>
<evidence type="ECO:0000313" key="3">
    <source>
        <dbReference type="Proteomes" id="UP000054928"/>
    </source>
</evidence>